<comment type="subcellular location">
    <subcellularLocation>
        <location evidence="2">Endomembrane system</location>
        <topology evidence="2">Multi-pass membrane protein</topology>
    </subcellularLocation>
</comment>
<feature type="transmembrane region" description="Helical" evidence="14">
    <location>
        <begin position="231"/>
        <end position="248"/>
    </location>
</feature>
<dbReference type="GO" id="GO:0043161">
    <property type="term" value="P:proteasome-mediated ubiquitin-dependent protein catabolic process"/>
    <property type="evidence" value="ECO:0007669"/>
    <property type="project" value="TreeGrafter"/>
</dbReference>
<evidence type="ECO:0000256" key="3">
    <source>
        <dbReference type="ARBA" id="ARBA00004906"/>
    </source>
</evidence>
<feature type="transmembrane region" description="Helical" evidence="14">
    <location>
        <begin position="20"/>
        <end position="38"/>
    </location>
</feature>
<feature type="transmembrane region" description="Helical" evidence="14">
    <location>
        <begin position="516"/>
        <end position="537"/>
    </location>
</feature>
<comment type="pathway">
    <text evidence="3">Protein modification; protein ubiquitination.</text>
</comment>
<evidence type="ECO:0000256" key="5">
    <source>
        <dbReference type="ARBA" id="ARBA00022679"/>
    </source>
</evidence>
<comment type="caution">
    <text evidence="16">The sequence shown here is derived from an EMBL/GenBank/DDBJ whole genome shotgun (WGS) entry which is preliminary data.</text>
</comment>
<dbReference type="PANTHER" id="PTHR22763">
    <property type="entry name" value="RING ZINC FINGER PROTEIN"/>
    <property type="match status" value="1"/>
</dbReference>
<keyword evidence="17" id="KW-1185">Reference proteome</keyword>
<feature type="domain" description="SWEET-like" evidence="15">
    <location>
        <begin position="342"/>
        <end position="576"/>
    </location>
</feature>
<evidence type="ECO:0000256" key="10">
    <source>
        <dbReference type="ARBA" id="ARBA00022786"/>
    </source>
</evidence>
<evidence type="ECO:0000256" key="14">
    <source>
        <dbReference type="SAM" id="Phobius"/>
    </source>
</evidence>
<keyword evidence="12 14" id="KW-1133">Transmembrane helix</keyword>
<evidence type="ECO:0000256" key="11">
    <source>
        <dbReference type="ARBA" id="ARBA00022833"/>
    </source>
</evidence>
<evidence type="ECO:0000256" key="4">
    <source>
        <dbReference type="ARBA" id="ARBA00012483"/>
    </source>
</evidence>
<evidence type="ECO:0000256" key="7">
    <source>
        <dbReference type="ARBA" id="ARBA00022723"/>
    </source>
</evidence>
<dbReference type="GO" id="GO:0008270">
    <property type="term" value="F:zinc ion binding"/>
    <property type="evidence" value="ECO:0007669"/>
    <property type="project" value="UniProtKB-KW"/>
</dbReference>
<evidence type="ECO:0000313" key="16">
    <source>
        <dbReference type="EMBL" id="KAF9663139.1"/>
    </source>
</evidence>
<dbReference type="Proteomes" id="UP000657918">
    <property type="component" value="Unassembled WGS sequence"/>
</dbReference>
<dbReference type="EC" id="2.3.2.27" evidence="4"/>
<keyword evidence="5" id="KW-0808">Transferase</keyword>
<dbReference type="OrthoDB" id="9984778at2759"/>
<keyword evidence="11" id="KW-0862">Zinc</keyword>
<proteinExistence type="predicted"/>
<evidence type="ECO:0000256" key="2">
    <source>
        <dbReference type="ARBA" id="ARBA00004127"/>
    </source>
</evidence>
<protein>
    <recommendedName>
        <fullName evidence="4">RING-type E3 ubiquitin transferase</fullName>
        <ecNumber evidence="4">2.3.2.27</ecNumber>
    </recommendedName>
</protein>
<evidence type="ECO:0000256" key="6">
    <source>
        <dbReference type="ARBA" id="ARBA00022692"/>
    </source>
</evidence>
<evidence type="ECO:0000256" key="12">
    <source>
        <dbReference type="ARBA" id="ARBA00022989"/>
    </source>
</evidence>
<dbReference type="InterPro" id="IPR021319">
    <property type="entry name" value="DUF2921"/>
</dbReference>
<keyword evidence="9" id="KW-0863">Zinc-finger</keyword>
<dbReference type="Pfam" id="PF11145">
    <property type="entry name" value="DUF2921"/>
    <property type="match status" value="1"/>
</dbReference>
<reference evidence="16 17" key="1">
    <citation type="submission" date="2020-10" db="EMBL/GenBank/DDBJ databases">
        <title>Plant Genome Project.</title>
        <authorList>
            <person name="Zhang R.-G."/>
        </authorList>
    </citation>
    <scope>NUCLEOTIDE SEQUENCE [LARGE SCALE GENOMIC DNA]</scope>
    <source>
        <strain evidence="16">FAFU-HL-1</strain>
        <tissue evidence="16">Leaf</tissue>
    </source>
</reference>
<name>A0A835MGV2_9ROSI</name>
<comment type="catalytic activity">
    <reaction evidence="1">
        <text>S-ubiquitinyl-[E2 ubiquitin-conjugating enzyme]-L-cysteine + [acceptor protein]-L-lysine = [E2 ubiquitin-conjugating enzyme]-L-cysteine + N(6)-ubiquitinyl-[acceptor protein]-L-lysine.</text>
        <dbReference type="EC" id="2.3.2.27"/>
    </reaction>
</comment>
<keyword evidence="8" id="KW-0732">Signal</keyword>
<dbReference type="GO" id="GO:0012505">
    <property type="term" value="C:endomembrane system"/>
    <property type="evidence" value="ECO:0007669"/>
    <property type="project" value="UniProtKB-SubCell"/>
</dbReference>
<keyword evidence="7" id="KW-0479">Metal-binding</keyword>
<organism evidence="16 17">
    <name type="scientific">Salix dunnii</name>
    <dbReference type="NCBI Taxonomy" id="1413687"/>
    <lineage>
        <taxon>Eukaryota</taxon>
        <taxon>Viridiplantae</taxon>
        <taxon>Streptophyta</taxon>
        <taxon>Embryophyta</taxon>
        <taxon>Tracheophyta</taxon>
        <taxon>Spermatophyta</taxon>
        <taxon>Magnoliopsida</taxon>
        <taxon>eudicotyledons</taxon>
        <taxon>Gunneridae</taxon>
        <taxon>Pentapetalae</taxon>
        <taxon>rosids</taxon>
        <taxon>fabids</taxon>
        <taxon>Malpighiales</taxon>
        <taxon>Salicaceae</taxon>
        <taxon>Saliceae</taxon>
        <taxon>Salix</taxon>
    </lineage>
</organism>
<feature type="transmembrane region" description="Helical" evidence="14">
    <location>
        <begin position="350"/>
        <end position="369"/>
    </location>
</feature>
<evidence type="ECO:0000313" key="17">
    <source>
        <dbReference type="Proteomes" id="UP000657918"/>
    </source>
</evidence>
<dbReference type="PANTHER" id="PTHR22763:SF162">
    <property type="entry name" value="TRANSMEMBRANE E3 UBIQUITIN-PROTEIN LIGASE 1"/>
    <property type="match status" value="1"/>
</dbReference>
<keyword evidence="10" id="KW-0833">Ubl conjugation pathway</keyword>
<sequence length="688" mass="79305">MVLGFFDMVNSEGFLWRRGLGFVGWIVFWLWFVFLGLLQPVAGLRPLRERAQSWGDEWLFIRKDENDLGPFSMWNITGTYRGSWKFLDSTNSSSKFPDLKKSNGDSVIELFSRPTKINGVHYVQGVIIFHDVFNNEHNVGGAQIRVEGVYIWPFRQLRMVTNSFLLMHHDSGKEGELSQEEEYILSNPYHLLDPLKLGHMLTSPATRIYTLSRTDDKSCNKDMYTEREKRVIFLYNLLLLIESLSFNYEPVFATLFEQLGVFSSQVFQDSPRDKIWRRKNSPIYEMEKHCNIEIAAQITRLSSAQSDGDRDHFHIEGLMESPATDDEGECFSPLLLNATSVNIEVYYNKAVNYTLMVTFISFLQVLLLIRQMEHGNTQSGAAKVSILMIGQQAIMDAYLCLLHLTAGILVESLFNAFATAAFFKFVVFSIFEMRYLLAIWKASRPMNSGEGWETMRRELSVLYSRFYGILLGGILFMYEFHNYLRLILLLMYSFWVPQIITNIIRDSRKPLHPHYILGMTVTRLAIPLYIFGCPYNFMRIEPDKTWCICLSIFIGLQASVLLLQHYLGSRCFIPRQILPEKYCYYRRFDKDANHVTDCVICMTAIDLTHRSNDCMVDGYQDGMSNLPGSATTSLGRLVHSCLYYLGLIGIAQLVDSGWEKPILHLVQLQRIPDKEPCRALPHAATLCI</sequence>
<dbReference type="AlphaFoldDB" id="A0A835MGV2"/>
<dbReference type="InterPro" id="IPR050731">
    <property type="entry name" value="HRD1_E3_ubiq-ligases"/>
</dbReference>
<keyword evidence="13 14" id="KW-0472">Membrane</keyword>
<keyword evidence="6 14" id="KW-0812">Transmembrane</keyword>
<evidence type="ECO:0000259" key="15">
    <source>
        <dbReference type="Pfam" id="PF11145"/>
    </source>
</evidence>
<evidence type="ECO:0000256" key="9">
    <source>
        <dbReference type="ARBA" id="ARBA00022771"/>
    </source>
</evidence>
<dbReference type="GO" id="GO:0061630">
    <property type="term" value="F:ubiquitin protein ligase activity"/>
    <property type="evidence" value="ECO:0007669"/>
    <property type="project" value="UniProtKB-EC"/>
</dbReference>
<feature type="transmembrane region" description="Helical" evidence="14">
    <location>
        <begin position="416"/>
        <end position="438"/>
    </location>
</feature>
<gene>
    <name evidence="16" type="ORF">SADUNF_Sadunf17G0007300</name>
</gene>
<feature type="transmembrane region" description="Helical" evidence="14">
    <location>
        <begin position="459"/>
        <end position="478"/>
    </location>
</feature>
<evidence type="ECO:0000256" key="1">
    <source>
        <dbReference type="ARBA" id="ARBA00000900"/>
    </source>
</evidence>
<dbReference type="EMBL" id="JADGMS010000017">
    <property type="protein sequence ID" value="KAF9663139.1"/>
    <property type="molecule type" value="Genomic_DNA"/>
</dbReference>
<feature type="transmembrane region" description="Helical" evidence="14">
    <location>
        <begin position="381"/>
        <end position="404"/>
    </location>
</feature>
<accession>A0A835MGV2</accession>
<evidence type="ECO:0000256" key="13">
    <source>
        <dbReference type="ARBA" id="ARBA00023136"/>
    </source>
</evidence>
<feature type="transmembrane region" description="Helical" evidence="14">
    <location>
        <begin position="543"/>
        <end position="563"/>
    </location>
</feature>
<evidence type="ECO:0000256" key="8">
    <source>
        <dbReference type="ARBA" id="ARBA00022729"/>
    </source>
</evidence>